<dbReference type="GO" id="GO:0003677">
    <property type="term" value="F:DNA binding"/>
    <property type="evidence" value="ECO:0007669"/>
    <property type="project" value="InterPro"/>
</dbReference>
<dbReference type="Pfam" id="PF01527">
    <property type="entry name" value="HTH_Tnp_1"/>
    <property type="match status" value="1"/>
</dbReference>
<accession>A0A1N7KCV3</accession>
<dbReference type="GO" id="GO:0004803">
    <property type="term" value="F:transposase activity"/>
    <property type="evidence" value="ECO:0007669"/>
    <property type="project" value="InterPro"/>
</dbReference>
<reference evidence="2" key="1">
    <citation type="submission" date="2017-01" db="EMBL/GenBank/DDBJ databases">
        <authorList>
            <person name="Varghese N."/>
            <person name="Submissions S."/>
        </authorList>
    </citation>
    <scope>NUCLEOTIDE SEQUENCE [LARGE SCALE GENOMIC DNA]</scope>
    <source>
        <strain evidence="2">DSM 44531</strain>
    </source>
</reference>
<evidence type="ECO:0000313" key="2">
    <source>
        <dbReference type="Proteomes" id="UP000186292"/>
    </source>
</evidence>
<keyword evidence="2" id="KW-1185">Reference proteome</keyword>
<sequence>MAAPRRYPDELRDRATRMALDALADPDRAHGAIARVAEQLGVHKEALRTWVREAQAEGVTSTSVDSDRDARLAELEKENRELRRANTILKQAFFRISLARWDSASSLRSLRFSASRSTDSVGADMPDSLCVRTQIRRVSREMLSSSAMRETAPRVVSGSPCACRTSSMALAFSSGVYFEGMGLLLEASWFSFRLFNAQRLSA</sequence>
<dbReference type="GO" id="GO:0006313">
    <property type="term" value="P:DNA transposition"/>
    <property type="evidence" value="ECO:0007669"/>
    <property type="project" value="InterPro"/>
</dbReference>
<dbReference type="InterPro" id="IPR009057">
    <property type="entry name" value="Homeodomain-like_sf"/>
</dbReference>
<gene>
    <name evidence="1" type="ORF">SAMN05444817_1181</name>
</gene>
<dbReference type="InterPro" id="IPR036388">
    <property type="entry name" value="WH-like_DNA-bd_sf"/>
</dbReference>
<organism evidence="1 2">
    <name type="scientific">Corynebacterium appendicis CIP 107643</name>
    <dbReference type="NCBI Taxonomy" id="1161099"/>
    <lineage>
        <taxon>Bacteria</taxon>
        <taxon>Bacillati</taxon>
        <taxon>Actinomycetota</taxon>
        <taxon>Actinomycetes</taxon>
        <taxon>Mycobacteriales</taxon>
        <taxon>Corynebacteriaceae</taxon>
        <taxon>Corynebacterium</taxon>
    </lineage>
</organism>
<protein>
    <submittedName>
        <fullName evidence="1">Transposase</fullName>
    </submittedName>
</protein>
<dbReference type="InterPro" id="IPR002514">
    <property type="entry name" value="Transposase_8"/>
</dbReference>
<evidence type="ECO:0000313" key="1">
    <source>
        <dbReference type="EMBL" id="SIS59418.1"/>
    </source>
</evidence>
<dbReference type="EMBL" id="FTOF01000018">
    <property type="protein sequence ID" value="SIS59418.1"/>
    <property type="molecule type" value="Genomic_DNA"/>
</dbReference>
<dbReference type="Gene3D" id="1.10.10.10">
    <property type="entry name" value="Winged helix-like DNA-binding domain superfamily/Winged helix DNA-binding domain"/>
    <property type="match status" value="1"/>
</dbReference>
<proteinExistence type="predicted"/>
<dbReference type="Proteomes" id="UP000186292">
    <property type="component" value="Unassembled WGS sequence"/>
</dbReference>
<dbReference type="STRING" id="1161099.SAMN05444817_1181"/>
<name>A0A1N7KCV3_9CORY</name>
<dbReference type="OrthoDB" id="4426778at2"/>
<dbReference type="SUPFAM" id="SSF46689">
    <property type="entry name" value="Homeodomain-like"/>
    <property type="match status" value="1"/>
</dbReference>
<dbReference type="AlphaFoldDB" id="A0A1N7KCV3"/>